<evidence type="ECO:0000313" key="4">
    <source>
        <dbReference type="Proteomes" id="UP000187735"/>
    </source>
</evidence>
<feature type="domain" description="GFO/IDH/MocA-like oxidoreductase" evidence="2">
    <location>
        <begin position="143"/>
        <end position="267"/>
    </location>
</feature>
<dbReference type="KEGG" id="fmr:Fuma_01300"/>
<evidence type="ECO:0000259" key="1">
    <source>
        <dbReference type="Pfam" id="PF01408"/>
    </source>
</evidence>
<dbReference type="InterPro" id="IPR036291">
    <property type="entry name" value="NAD(P)-bd_dom_sf"/>
</dbReference>
<dbReference type="InterPro" id="IPR055170">
    <property type="entry name" value="GFO_IDH_MocA-like_dom"/>
</dbReference>
<dbReference type="InterPro" id="IPR000683">
    <property type="entry name" value="Gfo/Idh/MocA-like_OxRdtase_N"/>
</dbReference>
<name>A0A1P8WCD2_9PLAN</name>
<dbReference type="Proteomes" id="UP000187735">
    <property type="component" value="Chromosome"/>
</dbReference>
<keyword evidence="4" id="KW-1185">Reference proteome</keyword>
<dbReference type="RefSeq" id="WP_077023428.1">
    <property type="nucleotide sequence ID" value="NZ_CP017641.1"/>
</dbReference>
<reference evidence="3 4" key="1">
    <citation type="journal article" date="2016" name="Front. Microbiol.">
        <title>Fuerstia marisgermanicae gen. nov., sp. nov., an Unusual Member of the Phylum Planctomycetes from the German Wadden Sea.</title>
        <authorList>
            <person name="Kohn T."/>
            <person name="Heuer A."/>
            <person name="Jogler M."/>
            <person name="Vollmers J."/>
            <person name="Boedeker C."/>
            <person name="Bunk B."/>
            <person name="Rast P."/>
            <person name="Borchert D."/>
            <person name="Glockner I."/>
            <person name="Freese H.M."/>
            <person name="Klenk H.P."/>
            <person name="Overmann J."/>
            <person name="Kaster A.K."/>
            <person name="Rohde M."/>
            <person name="Wiegand S."/>
            <person name="Jogler C."/>
        </authorList>
    </citation>
    <scope>NUCLEOTIDE SEQUENCE [LARGE SCALE GENOMIC DNA]</scope>
    <source>
        <strain evidence="3 4">NH11</strain>
    </source>
</reference>
<dbReference type="PANTHER" id="PTHR46368:SF4">
    <property type="entry name" value="OS10G0403700 PROTEIN"/>
    <property type="match status" value="1"/>
</dbReference>
<dbReference type="Pfam" id="PF22725">
    <property type="entry name" value="GFO_IDH_MocA_C3"/>
    <property type="match status" value="1"/>
</dbReference>
<keyword evidence="3" id="KW-0560">Oxidoreductase</keyword>
<dbReference type="GO" id="GO:0047061">
    <property type="term" value="F:glucose-fructose oxidoreductase activity"/>
    <property type="evidence" value="ECO:0007669"/>
    <property type="project" value="UniProtKB-EC"/>
</dbReference>
<protein>
    <submittedName>
        <fullName evidence="3">Glucose--fructose oxidoreductase</fullName>
        <ecNumber evidence="3">1.1.99.28</ecNumber>
    </submittedName>
</protein>
<accession>A0A1P8WCD2</accession>
<feature type="domain" description="Gfo/Idh/MocA-like oxidoreductase N-terminal" evidence="1">
    <location>
        <begin position="9"/>
        <end position="129"/>
    </location>
</feature>
<dbReference type="GO" id="GO:0000166">
    <property type="term" value="F:nucleotide binding"/>
    <property type="evidence" value="ECO:0007669"/>
    <property type="project" value="InterPro"/>
</dbReference>
<dbReference type="AlphaFoldDB" id="A0A1P8WCD2"/>
<dbReference type="SUPFAM" id="SSF51735">
    <property type="entry name" value="NAD(P)-binding Rossmann-fold domains"/>
    <property type="match status" value="1"/>
</dbReference>
<organism evidence="3 4">
    <name type="scientific">Fuerstiella marisgermanici</name>
    <dbReference type="NCBI Taxonomy" id="1891926"/>
    <lineage>
        <taxon>Bacteria</taxon>
        <taxon>Pseudomonadati</taxon>
        <taxon>Planctomycetota</taxon>
        <taxon>Planctomycetia</taxon>
        <taxon>Planctomycetales</taxon>
        <taxon>Planctomycetaceae</taxon>
        <taxon>Fuerstiella</taxon>
    </lineage>
</organism>
<dbReference type="EMBL" id="CP017641">
    <property type="protein sequence ID" value="APZ91709.1"/>
    <property type="molecule type" value="Genomic_DNA"/>
</dbReference>
<dbReference type="STRING" id="1891926.Fuma_01300"/>
<dbReference type="SUPFAM" id="SSF55347">
    <property type="entry name" value="Glyceraldehyde-3-phosphate dehydrogenase-like, C-terminal domain"/>
    <property type="match status" value="1"/>
</dbReference>
<sequence>MSQQTCRWGILSTAGIAMKNWHSIANSGNGQVVAVASRATEKAQAFIDECQASAPVSQQVDAVGSYDELLQRGDIDAVYVPLPTGLRTEWVVKAANAGKHVMVEKPCGVTAADVQTMIDACNANNVQFMDGVMFMHSARLPELRKVLDDGNSVGEIRRIASQFSFCADEEWVGSNIRASSNLEPAGCLGDLGWYTIRMTLWTMNYEMPVEVRGRILHGAKRPDSPEDVPMEFQGELHFASGVSATFYNSFRGNHQQWVNISGTKGYVDVKDFVLPYFGNTVSFDVANHDFVTDGCQFNMEKHLQSVAVPEYANNEKTAQETNLFRNFSSLVLSGKVDSHWPEIALQTQRVLDAALQSARNGGEAVAP</sequence>
<dbReference type="Gene3D" id="3.40.50.720">
    <property type="entry name" value="NAD(P)-binding Rossmann-like Domain"/>
    <property type="match status" value="1"/>
</dbReference>
<dbReference type="Pfam" id="PF01408">
    <property type="entry name" value="GFO_IDH_MocA"/>
    <property type="match status" value="1"/>
</dbReference>
<evidence type="ECO:0000259" key="2">
    <source>
        <dbReference type="Pfam" id="PF22725"/>
    </source>
</evidence>
<proteinExistence type="predicted"/>
<dbReference type="OrthoDB" id="9783105at2"/>
<dbReference type="EC" id="1.1.99.28" evidence="3"/>
<dbReference type="PANTHER" id="PTHR46368">
    <property type="match status" value="1"/>
</dbReference>
<dbReference type="Gene3D" id="3.30.360.10">
    <property type="entry name" value="Dihydrodipicolinate Reductase, domain 2"/>
    <property type="match status" value="1"/>
</dbReference>
<evidence type="ECO:0000313" key="3">
    <source>
        <dbReference type="EMBL" id="APZ91709.1"/>
    </source>
</evidence>
<gene>
    <name evidence="3" type="primary">gfo_1</name>
    <name evidence="3" type="ORF">Fuma_01300</name>
</gene>